<reference evidence="1" key="1">
    <citation type="journal article" date="2020" name="Stud. Mycol.">
        <title>101 Dothideomycetes genomes: a test case for predicting lifestyles and emergence of pathogens.</title>
        <authorList>
            <person name="Haridas S."/>
            <person name="Albert R."/>
            <person name="Binder M."/>
            <person name="Bloem J."/>
            <person name="Labutti K."/>
            <person name="Salamov A."/>
            <person name="Andreopoulos B."/>
            <person name="Baker S."/>
            <person name="Barry K."/>
            <person name="Bills G."/>
            <person name="Bluhm B."/>
            <person name="Cannon C."/>
            <person name="Castanera R."/>
            <person name="Culley D."/>
            <person name="Daum C."/>
            <person name="Ezra D."/>
            <person name="Gonzalez J."/>
            <person name="Henrissat B."/>
            <person name="Kuo A."/>
            <person name="Liang C."/>
            <person name="Lipzen A."/>
            <person name="Lutzoni F."/>
            <person name="Magnuson J."/>
            <person name="Mondo S."/>
            <person name="Nolan M."/>
            <person name="Ohm R."/>
            <person name="Pangilinan J."/>
            <person name="Park H.-J."/>
            <person name="Ramirez L."/>
            <person name="Alfaro M."/>
            <person name="Sun H."/>
            <person name="Tritt A."/>
            <person name="Yoshinaga Y."/>
            <person name="Zwiers L.-H."/>
            <person name="Turgeon B."/>
            <person name="Goodwin S."/>
            <person name="Spatafora J."/>
            <person name="Crous P."/>
            <person name="Grigoriev I."/>
        </authorList>
    </citation>
    <scope>NUCLEOTIDE SEQUENCE</scope>
    <source>
        <strain evidence="1">CBS 122367</strain>
    </source>
</reference>
<dbReference type="Proteomes" id="UP000799291">
    <property type="component" value="Unassembled WGS sequence"/>
</dbReference>
<evidence type="ECO:0000313" key="1">
    <source>
        <dbReference type="EMBL" id="KAF2690962.1"/>
    </source>
</evidence>
<gene>
    <name evidence="1" type="ORF">K458DRAFT_412279</name>
</gene>
<evidence type="ECO:0000313" key="2">
    <source>
        <dbReference type="Proteomes" id="UP000799291"/>
    </source>
</evidence>
<protein>
    <submittedName>
        <fullName evidence="1">Uncharacterized protein</fullName>
    </submittedName>
</protein>
<keyword evidence="2" id="KW-1185">Reference proteome</keyword>
<accession>A0A6G1JK74</accession>
<sequence>MEPERSHECVWGCIARILRGEAPPALSPVHLIGDRIPPTRIPHIPLHRNELLDSWAILAMPVSAAVLCLDIEEQEAGRPAVALLLFMATPVVR</sequence>
<dbReference type="AlphaFoldDB" id="A0A6G1JK74"/>
<name>A0A6G1JK74_9PLEO</name>
<dbReference type="EMBL" id="MU005570">
    <property type="protein sequence ID" value="KAF2690962.1"/>
    <property type="molecule type" value="Genomic_DNA"/>
</dbReference>
<proteinExistence type="predicted"/>
<organism evidence="1 2">
    <name type="scientific">Lentithecium fluviatile CBS 122367</name>
    <dbReference type="NCBI Taxonomy" id="1168545"/>
    <lineage>
        <taxon>Eukaryota</taxon>
        <taxon>Fungi</taxon>
        <taxon>Dikarya</taxon>
        <taxon>Ascomycota</taxon>
        <taxon>Pezizomycotina</taxon>
        <taxon>Dothideomycetes</taxon>
        <taxon>Pleosporomycetidae</taxon>
        <taxon>Pleosporales</taxon>
        <taxon>Massarineae</taxon>
        <taxon>Lentitheciaceae</taxon>
        <taxon>Lentithecium</taxon>
    </lineage>
</organism>